<dbReference type="AlphaFoldDB" id="A0A8J2PBQ9"/>
<reference evidence="1" key="1">
    <citation type="submission" date="2021-06" db="EMBL/GenBank/DDBJ databases">
        <authorList>
            <person name="Hodson N. C."/>
            <person name="Mongue J. A."/>
            <person name="Jaron S. K."/>
        </authorList>
    </citation>
    <scope>NUCLEOTIDE SEQUENCE</scope>
</reference>
<dbReference type="Proteomes" id="UP000708208">
    <property type="component" value="Unassembled WGS sequence"/>
</dbReference>
<gene>
    <name evidence="1" type="ORF">AFUS01_LOCUS32707</name>
</gene>
<evidence type="ECO:0000313" key="2">
    <source>
        <dbReference type="Proteomes" id="UP000708208"/>
    </source>
</evidence>
<proteinExistence type="predicted"/>
<keyword evidence="2" id="KW-1185">Reference proteome</keyword>
<protein>
    <submittedName>
        <fullName evidence="1">Uncharacterized protein</fullName>
    </submittedName>
</protein>
<organism evidence="1 2">
    <name type="scientific">Allacma fusca</name>
    <dbReference type="NCBI Taxonomy" id="39272"/>
    <lineage>
        <taxon>Eukaryota</taxon>
        <taxon>Metazoa</taxon>
        <taxon>Ecdysozoa</taxon>
        <taxon>Arthropoda</taxon>
        <taxon>Hexapoda</taxon>
        <taxon>Collembola</taxon>
        <taxon>Symphypleona</taxon>
        <taxon>Sminthuridae</taxon>
        <taxon>Allacma</taxon>
    </lineage>
</organism>
<comment type="caution">
    <text evidence="1">The sequence shown here is derived from an EMBL/GenBank/DDBJ whole genome shotgun (WGS) entry which is preliminary data.</text>
</comment>
<sequence>MQDTGKQLLLQVSSRCMCPRPVPYEALKLTNYRGNAGCQHLLNTDFSESLTEYTWACTGYAFRMPKA</sequence>
<name>A0A8J2PBQ9_9HEXA</name>
<accession>A0A8J2PBQ9</accession>
<evidence type="ECO:0000313" key="1">
    <source>
        <dbReference type="EMBL" id="CAG7822432.1"/>
    </source>
</evidence>
<dbReference type="EMBL" id="CAJVCH010526325">
    <property type="protein sequence ID" value="CAG7822432.1"/>
    <property type="molecule type" value="Genomic_DNA"/>
</dbReference>